<proteinExistence type="predicted"/>
<evidence type="ECO:0000313" key="3">
    <source>
        <dbReference type="EMBL" id="KAB2526986.1"/>
    </source>
</evidence>
<dbReference type="EMBL" id="FJYW01000001">
    <property type="protein sequence ID" value="CZW55965.1"/>
    <property type="molecule type" value="Genomic_DNA"/>
</dbReference>
<sequence length="110" mass="10784">MSNIRALSLNEIALVSGGNGSGNYEGAGSRNTSSKPGNSKGNNGSIYKGVDSCGAGIIGGLIAGSPGGPVGMTAGVIGGAIAGQCTKDSFSDRGSKDKSNNYNGPGQCRW</sequence>
<name>A0A144VU15_9ENTR</name>
<dbReference type="Proteomes" id="UP000076205">
    <property type="component" value="Unassembled WGS sequence"/>
</dbReference>
<gene>
    <name evidence="3" type="ORF">F9C29_08030</name>
    <name evidence="2" type="ORF">SAMEA2273352_00156</name>
</gene>
<dbReference type="RefSeq" id="WP_071524110.1">
    <property type="nucleotide sequence ID" value="NZ_AMGJ01000002.1"/>
</dbReference>
<feature type="compositionally biased region" description="Polar residues" evidence="1">
    <location>
        <begin position="30"/>
        <end position="43"/>
    </location>
</feature>
<evidence type="ECO:0000313" key="4">
    <source>
        <dbReference type="Proteomes" id="UP000076205"/>
    </source>
</evidence>
<organism evidence="3 5">
    <name type="scientific">Enterobacter hormaechei</name>
    <dbReference type="NCBI Taxonomy" id="158836"/>
    <lineage>
        <taxon>Bacteria</taxon>
        <taxon>Pseudomonadati</taxon>
        <taxon>Pseudomonadota</taxon>
        <taxon>Gammaproteobacteria</taxon>
        <taxon>Enterobacterales</taxon>
        <taxon>Enterobacteriaceae</taxon>
        <taxon>Enterobacter</taxon>
        <taxon>Enterobacter cloacae complex</taxon>
    </lineage>
</organism>
<dbReference type="EMBL" id="WBSZ01000175">
    <property type="protein sequence ID" value="KAB2526986.1"/>
    <property type="molecule type" value="Genomic_DNA"/>
</dbReference>
<feature type="region of interest" description="Disordered" evidence="1">
    <location>
        <begin position="16"/>
        <end position="43"/>
    </location>
</feature>
<accession>A0A144VU15</accession>
<protein>
    <submittedName>
        <fullName evidence="3">Uncharacterized protein</fullName>
    </submittedName>
</protein>
<evidence type="ECO:0000313" key="5">
    <source>
        <dbReference type="Proteomes" id="UP000476281"/>
    </source>
</evidence>
<evidence type="ECO:0000256" key="1">
    <source>
        <dbReference type="SAM" id="MobiDB-lite"/>
    </source>
</evidence>
<evidence type="ECO:0000313" key="2">
    <source>
        <dbReference type="EMBL" id="CZW55965.1"/>
    </source>
</evidence>
<reference evidence="3 5" key="2">
    <citation type="submission" date="2019-09" db="EMBL/GenBank/DDBJ databases">
        <title>Reversal of blaTEM antimicrobial resistance by CRISPR-Cas9 in clinical E. coli and other Enterobacteriaceae strains.</title>
        <authorList>
            <person name="Tagliaferri T."/>
            <person name="Guimaraes N."/>
            <person name="Pereira M."/>
            <person name="Felicori L."/>
            <person name="Horz H.-P."/>
            <person name="Santos S."/>
            <person name="Mendes T."/>
        </authorList>
    </citation>
    <scope>NUCLEOTIDE SEQUENCE [LARGE SCALE GENOMIC DNA]</scope>
    <source>
        <strain evidence="3 5">E2_blaTEM_MG</strain>
    </source>
</reference>
<feature type="region of interest" description="Disordered" evidence="1">
    <location>
        <begin position="87"/>
        <end position="110"/>
    </location>
</feature>
<reference evidence="2 4" key="1">
    <citation type="submission" date="2016-03" db="EMBL/GenBank/DDBJ databases">
        <authorList>
            <consortium name="Pathogen Informatics"/>
        </authorList>
    </citation>
    <scope>NUCLEOTIDE SEQUENCE [LARGE SCALE GENOMIC DNA]</scope>
    <source>
        <strain evidence="2">E1424</strain>
        <strain evidence="4">e1424</strain>
    </source>
</reference>
<comment type="caution">
    <text evidence="3">The sequence shown here is derived from an EMBL/GenBank/DDBJ whole genome shotgun (WGS) entry which is preliminary data.</text>
</comment>
<feature type="compositionally biased region" description="Basic and acidic residues" evidence="1">
    <location>
        <begin position="89"/>
        <end position="99"/>
    </location>
</feature>
<dbReference type="AlphaFoldDB" id="A0A144VU15"/>
<dbReference type="Proteomes" id="UP000476281">
    <property type="component" value="Unassembled WGS sequence"/>
</dbReference>